<dbReference type="SUPFAM" id="SSF50494">
    <property type="entry name" value="Trypsin-like serine proteases"/>
    <property type="match status" value="1"/>
</dbReference>
<dbReference type="SUPFAM" id="SSF47090">
    <property type="entry name" value="PGBD-like"/>
    <property type="match status" value="1"/>
</dbReference>
<dbReference type="InterPro" id="IPR002477">
    <property type="entry name" value="Peptidoglycan-bd-like"/>
</dbReference>
<dbReference type="EMBL" id="QXDF01000001">
    <property type="protein sequence ID" value="RIA54972.1"/>
    <property type="molecule type" value="Genomic_DNA"/>
</dbReference>
<keyword evidence="4" id="KW-0645">Protease</keyword>
<dbReference type="AlphaFoldDB" id="A0A397Q1B7"/>
<comment type="caution">
    <text evidence="4">The sequence shown here is derived from an EMBL/GenBank/DDBJ whole genome shotgun (WGS) entry which is preliminary data.</text>
</comment>
<dbReference type="Proteomes" id="UP000266273">
    <property type="component" value="Unassembled WGS sequence"/>
</dbReference>
<keyword evidence="1 2" id="KW-0732">Signal</keyword>
<evidence type="ECO:0000256" key="2">
    <source>
        <dbReference type="SAM" id="SignalP"/>
    </source>
</evidence>
<feature type="chain" id="PRO_5017402258" evidence="2">
    <location>
        <begin position="38"/>
        <end position="385"/>
    </location>
</feature>
<evidence type="ECO:0000259" key="3">
    <source>
        <dbReference type="Pfam" id="PF01471"/>
    </source>
</evidence>
<evidence type="ECO:0000313" key="5">
    <source>
        <dbReference type="Proteomes" id="UP000266273"/>
    </source>
</evidence>
<dbReference type="Gene3D" id="1.10.101.10">
    <property type="entry name" value="PGBD-like superfamily/PGBD"/>
    <property type="match status" value="1"/>
</dbReference>
<proteinExistence type="predicted"/>
<evidence type="ECO:0000256" key="1">
    <source>
        <dbReference type="ARBA" id="ARBA00022729"/>
    </source>
</evidence>
<keyword evidence="5" id="KW-1185">Reference proteome</keyword>
<dbReference type="InterPro" id="IPR050966">
    <property type="entry name" value="Glutamyl_endopeptidase"/>
</dbReference>
<dbReference type="PANTHER" id="PTHR15462:SF8">
    <property type="entry name" value="SERINE PROTEASE"/>
    <property type="match status" value="1"/>
</dbReference>
<feature type="signal peptide" evidence="2">
    <location>
        <begin position="1"/>
        <end position="37"/>
    </location>
</feature>
<dbReference type="Gene3D" id="2.40.10.10">
    <property type="entry name" value="Trypsin-like serine proteases"/>
    <property type="match status" value="2"/>
</dbReference>
<dbReference type="InterPro" id="IPR036366">
    <property type="entry name" value="PGBDSf"/>
</dbReference>
<reference evidence="4 5" key="1">
    <citation type="submission" date="2018-08" db="EMBL/GenBank/DDBJ databases">
        <title>Genomic Encyclopedia of Archaeal and Bacterial Type Strains, Phase II (KMG-II): from individual species to whole genera.</title>
        <authorList>
            <person name="Goeker M."/>
        </authorList>
    </citation>
    <scope>NUCLEOTIDE SEQUENCE [LARGE SCALE GENOMIC DNA]</scope>
    <source>
        <strain evidence="4 5">DSM 5002</strain>
    </source>
</reference>
<accession>A0A397Q1B7</accession>
<sequence length="385" mass="42282">MLGRAFAVVREVPAAARRVASGVLAAGVMLSVGNAAAAVFGEDTRRDVPQSYAHMAGQIGMIYEPDTQTLCSAFCVAPNVVATASHCLFQPRKGRLPNLFDMSFRLEYRDLSLSSGIAGRMAGTPKHSVAVGTTRFGKEPPLSAPKDWALAKLERPICKFGTMNVSPRATDELIEASRERRIFQLSYHWDYTHWKLAYSDRCKIRRSFKGIEWRYIRQHFSGADDLLLHDCDTGGASSGSPILMDTTDGPVVVGLNVGTYTRTRLLLSQGDVVRRQKPDIIANTAVNVRAFAPVIGPLATRTMISTEREVIDLQKELQARNLYTGPIDGIFGRGTRSAIRAYESLRGETMTGLPTRLLLTTLITEGAGAAIEHQNVREWAVKPFD</sequence>
<dbReference type="PANTHER" id="PTHR15462">
    <property type="entry name" value="SERINE PROTEASE"/>
    <property type="match status" value="1"/>
</dbReference>
<name>A0A397Q1B7_9HYPH</name>
<evidence type="ECO:0000313" key="4">
    <source>
        <dbReference type="EMBL" id="RIA54972.1"/>
    </source>
</evidence>
<dbReference type="InterPro" id="IPR009003">
    <property type="entry name" value="Peptidase_S1_PA"/>
</dbReference>
<feature type="domain" description="Peptidoglycan binding-like" evidence="3">
    <location>
        <begin position="308"/>
        <end position="361"/>
    </location>
</feature>
<dbReference type="GO" id="GO:0006508">
    <property type="term" value="P:proteolysis"/>
    <property type="evidence" value="ECO:0007669"/>
    <property type="project" value="UniProtKB-KW"/>
</dbReference>
<dbReference type="InterPro" id="IPR036365">
    <property type="entry name" value="PGBD-like_sf"/>
</dbReference>
<keyword evidence="4" id="KW-0378">Hydrolase</keyword>
<gene>
    <name evidence="4" type="ORF">BXY53_0022</name>
</gene>
<dbReference type="OrthoDB" id="9816507at2"/>
<organism evidence="4 5">
    <name type="scientific">Dichotomicrobium thermohalophilum</name>
    <dbReference type="NCBI Taxonomy" id="933063"/>
    <lineage>
        <taxon>Bacteria</taxon>
        <taxon>Pseudomonadati</taxon>
        <taxon>Pseudomonadota</taxon>
        <taxon>Alphaproteobacteria</taxon>
        <taxon>Hyphomicrobiales</taxon>
        <taxon>Hyphomicrobiaceae</taxon>
        <taxon>Dichotomicrobium</taxon>
    </lineage>
</organism>
<dbReference type="GO" id="GO:0008233">
    <property type="term" value="F:peptidase activity"/>
    <property type="evidence" value="ECO:0007669"/>
    <property type="project" value="UniProtKB-KW"/>
</dbReference>
<protein>
    <submittedName>
        <fullName evidence="4">Protease YdgD</fullName>
    </submittedName>
</protein>
<dbReference type="Pfam" id="PF01471">
    <property type="entry name" value="PG_binding_1"/>
    <property type="match status" value="1"/>
</dbReference>
<dbReference type="InterPro" id="IPR043504">
    <property type="entry name" value="Peptidase_S1_PA_chymotrypsin"/>
</dbReference>